<gene>
    <name evidence="2" type="ORF">PG994_008881</name>
</gene>
<name>A0ABR1UHQ8_9PEZI</name>
<organism evidence="2 3">
    <name type="scientific">Apiospora phragmitis</name>
    <dbReference type="NCBI Taxonomy" id="2905665"/>
    <lineage>
        <taxon>Eukaryota</taxon>
        <taxon>Fungi</taxon>
        <taxon>Dikarya</taxon>
        <taxon>Ascomycota</taxon>
        <taxon>Pezizomycotina</taxon>
        <taxon>Sordariomycetes</taxon>
        <taxon>Xylariomycetidae</taxon>
        <taxon>Amphisphaeriales</taxon>
        <taxon>Apiosporaceae</taxon>
        <taxon>Apiospora</taxon>
    </lineage>
</organism>
<evidence type="ECO:0000313" key="2">
    <source>
        <dbReference type="EMBL" id="KAK8058433.1"/>
    </source>
</evidence>
<keyword evidence="1" id="KW-0812">Transmembrane</keyword>
<evidence type="ECO:0000256" key="1">
    <source>
        <dbReference type="SAM" id="Phobius"/>
    </source>
</evidence>
<dbReference type="RefSeq" id="XP_066713879.1">
    <property type="nucleotide sequence ID" value="XM_066860290.1"/>
</dbReference>
<dbReference type="Proteomes" id="UP001480595">
    <property type="component" value="Unassembled WGS sequence"/>
</dbReference>
<keyword evidence="3" id="KW-1185">Reference proteome</keyword>
<evidence type="ECO:0000313" key="3">
    <source>
        <dbReference type="Proteomes" id="UP001480595"/>
    </source>
</evidence>
<accession>A0ABR1UHQ8</accession>
<proteinExistence type="predicted"/>
<sequence>MGEKVAAAKVMMAFSVQRDPLQQTLVIPAVISLLLFVVMSYVLVPLWRQYRSRYSHYLPLDTISNRTSSFRGRLQDAIARWLVPSQWRLGIRDRLVQADDASDARFESDGEELEDVLDNLSDDRRHALSLDANVDHTDSIRRLSRDLEEGFRDDSDDEADTRNRSR</sequence>
<comment type="caution">
    <text evidence="2">The sequence shown here is derived from an EMBL/GenBank/DDBJ whole genome shotgun (WGS) entry which is preliminary data.</text>
</comment>
<feature type="transmembrane region" description="Helical" evidence="1">
    <location>
        <begin position="25"/>
        <end position="47"/>
    </location>
</feature>
<protein>
    <submittedName>
        <fullName evidence="2">Uncharacterized protein</fullName>
    </submittedName>
</protein>
<keyword evidence="1" id="KW-0472">Membrane</keyword>
<dbReference type="EMBL" id="JAQQWL010000009">
    <property type="protein sequence ID" value="KAK8058433.1"/>
    <property type="molecule type" value="Genomic_DNA"/>
</dbReference>
<keyword evidence="1" id="KW-1133">Transmembrane helix</keyword>
<reference evidence="2 3" key="1">
    <citation type="submission" date="2023-01" db="EMBL/GenBank/DDBJ databases">
        <title>Analysis of 21 Apiospora genomes using comparative genomics revels a genus with tremendous synthesis potential of carbohydrate active enzymes and secondary metabolites.</title>
        <authorList>
            <person name="Sorensen T."/>
        </authorList>
    </citation>
    <scope>NUCLEOTIDE SEQUENCE [LARGE SCALE GENOMIC DNA]</scope>
    <source>
        <strain evidence="2 3">CBS 135458</strain>
    </source>
</reference>
<dbReference type="GeneID" id="92093353"/>